<dbReference type="PANTHER" id="PTHR36681">
    <property type="entry name" value="NUCLEAR GTPASE, GERMINAL CENTER-ASSOCIATED, TANDEM DUPLICATE 3"/>
    <property type="match status" value="1"/>
</dbReference>
<name>A0AAD6MUZ1_9EURO</name>
<evidence type="ECO:0008006" key="6">
    <source>
        <dbReference type="Google" id="ProtNLM"/>
    </source>
</evidence>
<dbReference type="Pfam" id="PF00350">
    <property type="entry name" value="Dynamin_N"/>
    <property type="match status" value="1"/>
</dbReference>
<reference evidence="4" key="2">
    <citation type="submission" date="2023-01" db="EMBL/GenBank/DDBJ databases">
        <authorList>
            <person name="Petersen C."/>
        </authorList>
    </citation>
    <scope>NUCLEOTIDE SEQUENCE</scope>
    <source>
        <strain evidence="4">IBT 17514</strain>
    </source>
</reference>
<feature type="domain" description="DUF7605" evidence="3">
    <location>
        <begin position="574"/>
        <end position="755"/>
    </location>
</feature>
<dbReference type="SUPFAM" id="SSF52540">
    <property type="entry name" value="P-loop containing nucleoside triphosphate hydrolases"/>
    <property type="match status" value="1"/>
</dbReference>
<comment type="caution">
    <text evidence="4">The sequence shown here is derived from an EMBL/GenBank/DDBJ whole genome shotgun (WGS) entry which is preliminary data.</text>
</comment>
<evidence type="ECO:0000259" key="2">
    <source>
        <dbReference type="Pfam" id="PF00350"/>
    </source>
</evidence>
<dbReference type="InterPro" id="IPR056024">
    <property type="entry name" value="DUF7605"/>
</dbReference>
<dbReference type="InterPro" id="IPR045063">
    <property type="entry name" value="Dynamin_N"/>
</dbReference>
<dbReference type="PANTHER" id="PTHR36681:SF3">
    <property type="entry name" value="NUCLEAR GTPASE, GERMINAL CENTER-ASSOCIATED, TANDEM DUPLICATE 3"/>
    <property type="match status" value="1"/>
</dbReference>
<dbReference type="Gene3D" id="3.40.50.300">
    <property type="entry name" value="P-loop containing nucleotide triphosphate hydrolases"/>
    <property type="match status" value="1"/>
</dbReference>
<dbReference type="Pfam" id="PF24564">
    <property type="entry name" value="DUF7605"/>
    <property type="match status" value="1"/>
</dbReference>
<evidence type="ECO:0000259" key="3">
    <source>
        <dbReference type="Pfam" id="PF24564"/>
    </source>
</evidence>
<evidence type="ECO:0000256" key="1">
    <source>
        <dbReference type="SAM" id="MobiDB-lite"/>
    </source>
</evidence>
<gene>
    <name evidence="4" type="ORF">N7493_006860</name>
</gene>
<organism evidence="4 5">
    <name type="scientific">Penicillium malachiteum</name>
    <dbReference type="NCBI Taxonomy" id="1324776"/>
    <lineage>
        <taxon>Eukaryota</taxon>
        <taxon>Fungi</taxon>
        <taxon>Dikarya</taxon>
        <taxon>Ascomycota</taxon>
        <taxon>Pezizomycotina</taxon>
        <taxon>Eurotiomycetes</taxon>
        <taxon>Eurotiomycetidae</taxon>
        <taxon>Eurotiales</taxon>
        <taxon>Aspergillaceae</taxon>
        <taxon>Penicillium</taxon>
    </lineage>
</organism>
<keyword evidence="5" id="KW-1185">Reference proteome</keyword>
<dbReference type="AlphaFoldDB" id="A0AAD6MUZ1"/>
<proteinExistence type="predicted"/>
<dbReference type="EMBL" id="JAQJAN010000009">
    <property type="protein sequence ID" value="KAJ5719982.1"/>
    <property type="molecule type" value="Genomic_DNA"/>
</dbReference>
<sequence length="840" mass="96019">MDPTEPRKRIKVEEDETSECLDLVPYSFRQGNVSLQEALIELKELLQSLMLSMGLSEFAEQPNSNLHKLSKEIERLWNFQCSEIHILGFIGDSGVGKSSVINSLLDEKEIARSSGAGAACTSVVTEFRNVDNAHPNPYTIEIDFMGSEDIKELLEELLRNFRTYNRPSLCDQISSDEECDKAEMAATRAMRTLESLFHDKEELTPEFLGDESEDAWERIIKRLETWAGDVLARRPDQIKDRSAVVTTDDLQSCKDYLDFLMNSSHKNENLVLWPFINLIRVYLQSPVLESGLVVADLPGFRDMNYARTRATERYLFHQCDEVVIVTEIGRCVTDPSITKIRNRCSMKPQQIVCTKSEELSPDEEARGKTAHNQQVQSMNSDIEEIRDQLRATKARIKSAVFFSMRSNLKMEHAELMLELEELEFERTKYLMNHRNTHVEQQLKKKHNNAGVFCVSNKLYSENRTDEQSPYMALSGILELRQHFQRLPEAGQLRLLTAYLNNQIPSLLGSIRQWTLAGSDTVAKEQAEALQRSLKEVKETFHQKLLASDGVLKATKQALNNRFNEKVLQLIHSSTKSWTKKSEHISDKWAQWHHSTYAAFCRAKGTYTIKSKKEDHCWNSELIRGPQKKLKPTLKEITSWLNGRKKILNREISEVLEQACTTLQSHKEDAPVAIVNIIPNIDARKETLLQEVETVLAKMLKSIEQVSLDMCEGHASSFIATLMLTAYSKCADRGGPGSDKSRKKTMHKHIKHSGIFSKYERLAKNAFEDALQQHFDILDLRATEQIDGIIRDLSTIVVEQGKKSEAEQNIKLTDEIILRVEEAKRVLETAQEALEKGKNFE</sequence>
<feature type="region of interest" description="Disordered" evidence="1">
    <location>
        <begin position="357"/>
        <end position="377"/>
    </location>
</feature>
<accession>A0AAD6MUZ1</accession>
<dbReference type="InterPro" id="IPR027417">
    <property type="entry name" value="P-loop_NTPase"/>
</dbReference>
<protein>
    <recommendedName>
        <fullName evidence="6">Nuclear GTPase SLIP-GC-like</fullName>
    </recommendedName>
</protein>
<evidence type="ECO:0000313" key="4">
    <source>
        <dbReference type="EMBL" id="KAJ5719982.1"/>
    </source>
</evidence>
<reference evidence="4" key="1">
    <citation type="journal article" date="2023" name="IMA Fungus">
        <title>Comparative genomic study of the Penicillium genus elucidates a diverse pangenome and 15 lateral gene transfer events.</title>
        <authorList>
            <person name="Petersen C."/>
            <person name="Sorensen T."/>
            <person name="Nielsen M.R."/>
            <person name="Sondergaard T.E."/>
            <person name="Sorensen J.L."/>
            <person name="Fitzpatrick D.A."/>
            <person name="Frisvad J.C."/>
            <person name="Nielsen K.L."/>
        </authorList>
    </citation>
    <scope>NUCLEOTIDE SEQUENCE</scope>
    <source>
        <strain evidence="4">IBT 17514</strain>
    </source>
</reference>
<dbReference type="Proteomes" id="UP001215712">
    <property type="component" value="Unassembled WGS sequence"/>
</dbReference>
<feature type="domain" description="Dynamin N-terminal" evidence="2">
    <location>
        <begin position="88"/>
        <end position="348"/>
    </location>
</feature>
<feature type="compositionally biased region" description="Basic and acidic residues" evidence="1">
    <location>
        <begin position="357"/>
        <end position="367"/>
    </location>
</feature>
<evidence type="ECO:0000313" key="5">
    <source>
        <dbReference type="Proteomes" id="UP001215712"/>
    </source>
</evidence>